<sequence length="112" mass="13505">MRRLNRYRQEVSTKKINPKDQLQTPMRFRQLYQNELYLHPSFLRFRDSEKSNPSLQVRELTRSRTVFPNWRICVDWMAILDFISVAGIEHTNTNYDLHVSGHLSLFYVRSDS</sequence>
<comment type="caution">
    <text evidence="1">The sequence shown here is derived from an EMBL/GenBank/DDBJ whole genome shotgun (WGS) entry which is preliminary data.</text>
</comment>
<dbReference type="Proteomes" id="UP000699462">
    <property type="component" value="Unassembled WGS sequence"/>
</dbReference>
<proteinExistence type="predicted"/>
<evidence type="ECO:0000313" key="2">
    <source>
        <dbReference type="Proteomes" id="UP000699462"/>
    </source>
</evidence>
<reference evidence="1 2" key="1">
    <citation type="submission" date="2019-07" db="EMBL/GenBank/DDBJ databases">
        <title>Annotation for the trematode Paragonimus westermani.</title>
        <authorList>
            <person name="Choi Y.-J."/>
        </authorList>
    </citation>
    <scope>NUCLEOTIDE SEQUENCE [LARGE SCALE GENOMIC DNA]</scope>
    <source>
        <strain evidence="1">180907_Pwestermani</strain>
    </source>
</reference>
<organism evidence="1 2">
    <name type="scientific">Paragonimus westermani</name>
    <dbReference type="NCBI Taxonomy" id="34504"/>
    <lineage>
        <taxon>Eukaryota</taxon>
        <taxon>Metazoa</taxon>
        <taxon>Spiralia</taxon>
        <taxon>Lophotrochozoa</taxon>
        <taxon>Platyhelminthes</taxon>
        <taxon>Trematoda</taxon>
        <taxon>Digenea</taxon>
        <taxon>Plagiorchiida</taxon>
        <taxon>Troglotremata</taxon>
        <taxon>Troglotrematidae</taxon>
        <taxon>Paragonimus</taxon>
    </lineage>
</organism>
<name>A0A8T0DLA7_9TREM</name>
<dbReference type="AlphaFoldDB" id="A0A8T0DLA7"/>
<keyword evidence="2" id="KW-1185">Reference proteome</keyword>
<gene>
    <name evidence="1" type="ORF">P879_03445</name>
</gene>
<accession>A0A8T0DLA7</accession>
<dbReference type="EMBL" id="JTDF01003545">
    <property type="protein sequence ID" value="KAF8567724.1"/>
    <property type="molecule type" value="Genomic_DNA"/>
</dbReference>
<protein>
    <submittedName>
        <fullName evidence="1">Uncharacterized protein</fullName>
    </submittedName>
</protein>
<evidence type="ECO:0000313" key="1">
    <source>
        <dbReference type="EMBL" id="KAF8567724.1"/>
    </source>
</evidence>